<comment type="caution">
    <text evidence="2">The sequence shown here is derived from an EMBL/GenBank/DDBJ whole genome shotgun (WGS) entry which is preliminary data.</text>
</comment>
<dbReference type="SUPFAM" id="SSF46785">
    <property type="entry name" value="Winged helix' DNA-binding domain"/>
    <property type="match status" value="1"/>
</dbReference>
<sequence length="163" mass="18304">MSAAPPSPPAARFYDPAHLEPGESIGYLMRRVMSSMRNQIDARLSAHDLTYTQWWPLFRMAMCPQGTTLATLARELESDPAAMTRVLDRLQAKGLIVRERSTADRRVVHLSLTEAGQTTAALVPPVLADVLNGHLSDFTHDEWQLLLRMLQRMLANGEALRQR</sequence>
<dbReference type="Gene3D" id="1.10.10.10">
    <property type="entry name" value="Winged helix-like DNA-binding domain superfamily/Winged helix DNA-binding domain"/>
    <property type="match status" value="1"/>
</dbReference>
<organism evidence="2 3">
    <name type="scientific">Comamonas faecalis</name>
    <dbReference type="NCBI Taxonomy" id="1387849"/>
    <lineage>
        <taxon>Bacteria</taxon>
        <taxon>Pseudomonadati</taxon>
        <taxon>Pseudomonadota</taxon>
        <taxon>Betaproteobacteria</taxon>
        <taxon>Burkholderiales</taxon>
        <taxon>Comamonadaceae</taxon>
        <taxon>Comamonas</taxon>
    </lineage>
</organism>
<proteinExistence type="predicted"/>
<dbReference type="InterPro" id="IPR036388">
    <property type="entry name" value="WH-like_DNA-bd_sf"/>
</dbReference>
<name>A0ABP7RGS6_9BURK</name>
<dbReference type="PANTHER" id="PTHR33164">
    <property type="entry name" value="TRANSCRIPTIONAL REGULATOR, MARR FAMILY"/>
    <property type="match status" value="1"/>
</dbReference>
<dbReference type="Pfam" id="PF01047">
    <property type="entry name" value="MarR"/>
    <property type="match status" value="1"/>
</dbReference>
<dbReference type="EMBL" id="BAABBP010000018">
    <property type="protein sequence ID" value="GAA3997251.1"/>
    <property type="molecule type" value="Genomic_DNA"/>
</dbReference>
<evidence type="ECO:0000313" key="3">
    <source>
        <dbReference type="Proteomes" id="UP001501627"/>
    </source>
</evidence>
<keyword evidence="3" id="KW-1185">Reference proteome</keyword>
<dbReference type="PROSITE" id="PS50995">
    <property type="entry name" value="HTH_MARR_2"/>
    <property type="match status" value="1"/>
</dbReference>
<dbReference type="InterPro" id="IPR000835">
    <property type="entry name" value="HTH_MarR-typ"/>
</dbReference>
<gene>
    <name evidence="2" type="ORF">GCM10022279_21140</name>
</gene>
<protein>
    <submittedName>
        <fullName evidence="2">MarR family transcriptional regulator</fullName>
    </submittedName>
</protein>
<evidence type="ECO:0000259" key="1">
    <source>
        <dbReference type="PROSITE" id="PS50995"/>
    </source>
</evidence>
<dbReference type="PRINTS" id="PR00598">
    <property type="entry name" value="HTHMARR"/>
</dbReference>
<dbReference type="SMART" id="SM00347">
    <property type="entry name" value="HTH_MARR"/>
    <property type="match status" value="1"/>
</dbReference>
<evidence type="ECO:0000313" key="2">
    <source>
        <dbReference type="EMBL" id="GAA3997251.1"/>
    </source>
</evidence>
<dbReference type="PANTHER" id="PTHR33164:SF43">
    <property type="entry name" value="HTH-TYPE TRANSCRIPTIONAL REPRESSOR YETL"/>
    <property type="match status" value="1"/>
</dbReference>
<dbReference type="Proteomes" id="UP001501627">
    <property type="component" value="Unassembled WGS sequence"/>
</dbReference>
<dbReference type="InterPro" id="IPR036390">
    <property type="entry name" value="WH_DNA-bd_sf"/>
</dbReference>
<dbReference type="RefSeq" id="WP_103044492.1">
    <property type="nucleotide sequence ID" value="NZ_BAABBP010000018.1"/>
</dbReference>
<dbReference type="InterPro" id="IPR039422">
    <property type="entry name" value="MarR/SlyA-like"/>
</dbReference>
<feature type="domain" description="HTH marR-type" evidence="1">
    <location>
        <begin position="22"/>
        <end position="155"/>
    </location>
</feature>
<reference evidence="3" key="1">
    <citation type="journal article" date="2019" name="Int. J. Syst. Evol. Microbiol.">
        <title>The Global Catalogue of Microorganisms (GCM) 10K type strain sequencing project: providing services to taxonomists for standard genome sequencing and annotation.</title>
        <authorList>
            <consortium name="The Broad Institute Genomics Platform"/>
            <consortium name="The Broad Institute Genome Sequencing Center for Infectious Disease"/>
            <person name="Wu L."/>
            <person name="Ma J."/>
        </authorList>
    </citation>
    <scope>NUCLEOTIDE SEQUENCE [LARGE SCALE GENOMIC DNA]</scope>
    <source>
        <strain evidence="3">JCM 17561</strain>
    </source>
</reference>
<accession>A0ABP7RGS6</accession>